<dbReference type="HOGENOM" id="CLU_000604_1_11_2"/>
<keyword evidence="1" id="KW-0813">Transport</keyword>
<protein>
    <submittedName>
        <fullName evidence="5">ABC transporter, ATP-binding protein</fullName>
    </submittedName>
</protein>
<dbReference type="InterPro" id="IPR003593">
    <property type="entry name" value="AAA+_ATPase"/>
</dbReference>
<dbReference type="eggNOG" id="arCOG00201">
    <property type="taxonomic scope" value="Archaea"/>
</dbReference>
<sequence>MKVIEFYDVSFSYNSSEVLSDLNLGIGRGEFVAVLGPNGAGKSTMLRLILGLLKPTKGTVKVLGYNAFDERDKFVGRVGYLPQREEILLEAPLTVSQVIKLPLLARGKKVGDSKLREALSMVGLDGFGDKLFSELSGGQQQKVLLARALISDPEILLLDEPFNGVDVPSQEKIVEVLAEMSSKGKTVVAVVHNINPLLHNIDRVVLLNRRIIAAGKPNEVFSEENIIKAYGTSIPIVICEEGFTHPLYGDYHG</sequence>
<keyword evidence="6" id="KW-1185">Reference proteome</keyword>
<gene>
    <name evidence="5" type="ordered locus">AF_1982</name>
</gene>
<dbReference type="PaxDb" id="224325-AF_1982"/>
<name>O28297_ARCFU</name>
<dbReference type="PIR" id="E69497">
    <property type="entry name" value="E69497"/>
</dbReference>
<dbReference type="Gene3D" id="3.40.50.300">
    <property type="entry name" value="P-loop containing nucleotide triphosphate hydrolases"/>
    <property type="match status" value="1"/>
</dbReference>
<feature type="domain" description="ABC transporter" evidence="4">
    <location>
        <begin position="4"/>
        <end position="234"/>
    </location>
</feature>
<evidence type="ECO:0000256" key="3">
    <source>
        <dbReference type="ARBA" id="ARBA00022840"/>
    </source>
</evidence>
<dbReference type="EnsemblBacteria" id="AAB89272">
    <property type="protein sequence ID" value="AAB89272"/>
    <property type="gene ID" value="AF_1982"/>
</dbReference>
<dbReference type="Proteomes" id="UP000002199">
    <property type="component" value="Chromosome"/>
</dbReference>
<dbReference type="PhylomeDB" id="O28297"/>
<organism evidence="5 6">
    <name type="scientific">Archaeoglobus fulgidus (strain ATCC 49558 / DSM 4304 / JCM 9628 / NBRC 100126 / VC-16)</name>
    <dbReference type="NCBI Taxonomy" id="224325"/>
    <lineage>
        <taxon>Archaea</taxon>
        <taxon>Methanobacteriati</taxon>
        <taxon>Methanobacteriota</taxon>
        <taxon>Archaeoglobi</taxon>
        <taxon>Archaeoglobales</taxon>
        <taxon>Archaeoglobaceae</taxon>
        <taxon>Archaeoglobus</taxon>
    </lineage>
</organism>
<evidence type="ECO:0000313" key="6">
    <source>
        <dbReference type="Proteomes" id="UP000002199"/>
    </source>
</evidence>
<dbReference type="KEGG" id="afu:AF_1982"/>
<dbReference type="STRING" id="224325.AF_1982"/>
<dbReference type="PROSITE" id="PS00211">
    <property type="entry name" value="ABC_TRANSPORTER_1"/>
    <property type="match status" value="1"/>
</dbReference>
<accession>O28297</accession>
<keyword evidence="3 5" id="KW-0067">ATP-binding</keyword>
<dbReference type="RefSeq" id="WP_010879474.1">
    <property type="nucleotide sequence ID" value="NC_000917.1"/>
</dbReference>
<dbReference type="GO" id="GO:0016887">
    <property type="term" value="F:ATP hydrolysis activity"/>
    <property type="evidence" value="ECO:0007669"/>
    <property type="project" value="InterPro"/>
</dbReference>
<dbReference type="PANTHER" id="PTHR42734">
    <property type="entry name" value="METAL TRANSPORT SYSTEM ATP-BINDING PROTEIN TM_0124-RELATED"/>
    <property type="match status" value="1"/>
</dbReference>
<keyword evidence="2" id="KW-0547">Nucleotide-binding</keyword>
<reference evidence="5 6" key="1">
    <citation type="journal article" date="1997" name="Nature">
        <title>The complete genome sequence of the hyperthermophilic, sulphate-reducing archaeon Archaeoglobus fulgidus.</title>
        <authorList>
            <person name="Klenk H.P."/>
            <person name="Clayton R.A."/>
            <person name="Tomb J."/>
            <person name="White O."/>
            <person name="Nelson K.E."/>
            <person name="Ketchum K.A."/>
            <person name="Dodson R.J."/>
            <person name="Gwinn M."/>
            <person name="Hickey E.K."/>
            <person name="Peterson J.D."/>
            <person name="Richardson D.L."/>
            <person name="Kerlavage A.R."/>
            <person name="Graham D.E."/>
            <person name="Kyrpides N.C."/>
            <person name="Fleischmann R.D."/>
            <person name="Quackenbush J."/>
            <person name="Lee N.H."/>
            <person name="Sutton G.G."/>
            <person name="Gill S."/>
            <person name="Kirkness E.F."/>
            <person name="Dougherty B.A."/>
            <person name="McKenney K."/>
            <person name="Adams M.D."/>
            <person name="Loftus B."/>
            <person name="Peterson S."/>
            <person name="Reich C.I."/>
            <person name="McNeil L.K."/>
            <person name="Badger J.H."/>
            <person name="Glodek A."/>
            <person name="Zhou L."/>
            <person name="Overbeek R."/>
            <person name="Gocayne J.D."/>
            <person name="Weidman J.F."/>
            <person name="McDonald L."/>
            <person name="Utterback T."/>
            <person name="Cotton M.D."/>
            <person name="Spriggs T."/>
            <person name="Artiach P."/>
            <person name="Kaine B.P."/>
            <person name="Sykes S.M."/>
            <person name="Sadow P.W."/>
            <person name="D'Andrea K.P."/>
            <person name="Bowman C."/>
            <person name="Fujii C."/>
            <person name="Garland S.A."/>
            <person name="Mason T.M."/>
            <person name="Olsen G.J."/>
            <person name="Fraser C.M."/>
            <person name="Smith H.O."/>
            <person name="Woese C.R."/>
            <person name="Venter J.C."/>
        </authorList>
    </citation>
    <scope>NUCLEOTIDE SEQUENCE [LARGE SCALE GENOMIC DNA]</scope>
    <source>
        <strain evidence="6">ATCC 49558 / DSM 4304 / JCM 9628 / NBRC 100126 / VC-16</strain>
    </source>
</reference>
<dbReference type="InterPro" id="IPR017871">
    <property type="entry name" value="ABC_transporter-like_CS"/>
</dbReference>
<evidence type="ECO:0000256" key="2">
    <source>
        <dbReference type="ARBA" id="ARBA00022741"/>
    </source>
</evidence>
<dbReference type="PROSITE" id="PS50893">
    <property type="entry name" value="ABC_TRANSPORTER_2"/>
    <property type="match status" value="1"/>
</dbReference>
<dbReference type="InterPro" id="IPR050153">
    <property type="entry name" value="Metal_Ion_Import_ABC"/>
</dbReference>
<dbReference type="InterPro" id="IPR003439">
    <property type="entry name" value="ABC_transporter-like_ATP-bd"/>
</dbReference>
<dbReference type="SUPFAM" id="SSF52540">
    <property type="entry name" value="P-loop containing nucleoside triphosphate hydrolases"/>
    <property type="match status" value="1"/>
</dbReference>
<dbReference type="EMBL" id="AE000782">
    <property type="protein sequence ID" value="AAB89272.1"/>
    <property type="molecule type" value="Genomic_DNA"/>
</dbReference>
<evidence type="ECO:0000259" key="4">
    <source>
        <dbReference type="PROSITE" id="PS50893"/>
    </source>
</evidence>
<dbReference type="InterPro" id="IPR027417">
    <property type="entry name" value="P-loop_NTPase"/>
</dbReference>
<evidence type="ECO:0000256" key="1">
    <source>
        <dbReference type="ARBA" id="ARBA00022448"/>
    </source>
</evidence>
<dbReference type="CDD" id="cd03235">
    <property type="entry name" value="ABC_Metallic_Cations"/>
    <property type="match status" value="1"/>
</dbReference>
<evidence type="ECO:0000313" key="5">
    <source>
        <dbReference type="EMBL" id="AAB89272.1"/>
    </source>
</evidence>
<dbReference type="Pfam" id="PF00005">
    <property type="entry name" value="ABC_tran"/>
    <property type="match status" value="1"/>
</dbReference>
<dbReference type="SMART" id="SM00382">
    <property type="entry name" value="AAA"/>
    <property type="match status" value="1"/>
</dbReference>
<dbReference type="AlphaFoldDB" id="O28297"/>
<dbReference type="OrthoDB" id="24644at2157"/>
<dbReference type="GeneID" id="1485204"/>
<proteinExistence type="predicted"/>
<dbReference type="GO" id="GO:0005524">
    <property type="term" value="F:ATP binding"/>
    <property type="evidence" value="ECO:0007669"/>
    <property type="project" value="UniProtKB-KW"/>
</dbReference>